<evidence type="ECO:0000256" key="7">
    <source>
        <dbReference type="ARBA" id="ARBA00022692"/>
    </source>
</evidence>
<evidence type="ECO:0000313" key="14">
    <source>
        <dbReference type="EMBL" id="CNI52782.1"/>
    </source>
</evidence>
<organism evidence="14 17">
    <name type="scientific">Yersinia pekkanenii</name>
    <dbReference type="NCBI Taxonomy" id="1288385"/>
    <lineage>
        <taxon>Bacteria</taxon>
        <taxon>Pseudomonadati</taxon>
        <taxon>Pseudomonadota</taxon>
        <taxon>Gammaproteobacteria</taxon>
        <taxon>Enterobacterales</taxon>
        <taxon>Yersiniaceae</taxon>
        <taxon>Yersinia</taxon>
    </lineage>
</organism>
<evidence type="ECO:0000256" key="1">
    <source>
        <dbReference type="ARBA" id="ARBA00004651"/>
    </source>
</evidence>
<feature type="transmembrane region" description="Helical" evidence="12">
    <location>
        <begin position="6"/>
        <end position="23"/>
    </location>
</feature>
<evidence type="ECO:0000256" key="2">
    <source>
        <dbReference type="ARBA" id="ARBA00022448"/>
    </source>
</evidence>
<keyword evidence="10" id="KW-0443">Lipid metabolism</keyword>
<gene>
    <name evidence="14" type="ORF">ERS008529_04277</name>
    <name evidence="15" type="ORF">ERS137968_04460</name>
</gene>
<evidence type="ECO:0000256" key="3">
    <source>
        <dbReference type="ARBA" id="ARBA00022475"/>
    </source>
</evidence>
<protein>
    <submittedName>
        <fullName evidence="14 15">Inner membrane protein</fullName>
    </submittedName>
</protein>
<accession>A0A0T9RA98</accession>
<evidence type="ECO:0000313" key="16">
    <source>
        <dbReference type="Proteomes" id="UP000044625"/>
    </source>
</evidence>
<dbReference type="Proteomes" id="UP000044625">
    <property type="component" value="Unassembled WGS sequence"/>
</dbReference>
<evidence type="ECO:0000256" key="10">
    <source>
        <dbReference type="ARBA" id="ARBA00023098"/>
    </source>
</evidence>
<dbReference type="GO" id="GO:0022857">
    <property type="term" value="F:transmembrane transporter activity"/>
    <property type="evidence" value="ECO:0007669"/>
    <property type="project" value="InterPro"/>
</dbReference>
<feature type="transmembrane region" description="Helical" evidence="12">
    <location>
        <begin position="145"/>
        <end position="162"/>
    </location>
</feature>
<dbReference type="GO" id="GO:0005886">
    <property type="term" value="C:plasma membrane"/>
    <property type="evidence" value="ECO:0007669"/>
    <property type="project" value="UniProtKB-SubCell"/>
</dbReference>
<evidence type="ECO:0000313" key="15">
    <source>
        <dbReference type="EMBL" id="CRY69310.1"/>
    </source>
</evidence>
<dbReference type="Proteomes" id="UP000045840">
    <property type="component" value="Unassembled WGS sequence"/>
</dbReference>
<evidence type="ECO:0000256" key="11">
    <source>
        <dbReference type="ARBA" id="ARBA00023136"/>
    </source>
</evidence>
<reference evidence="17" key="3">
    <citation type="submission" date="2015-03" db="EMBL/GenBank/DDBJ databases">
        <authorList>
            <consortium name="Pathogen Informatics"/>
        </authorList>
    </citation>
    <scope>NUCLEOTIDE SEQUENCE [LARGE SCALE GENOMIC DNA]</scope>
    <source>
        <strain evidence="17">A125KOH2</strain>
    </source>
</reference>
<dbReference type="EMBL" id="CWJL01000042">
    <property type="protein sequence ID" value="CRY69310.1"/>
    <property type="molecule type" value="Genomic_DNA"/>
</dbReference>
<dbReference type="Gene3D" id="1.10.3730.20">
    <property type="match status" value="2"/>
</dbReference>
<evidence type="ECO:0000259" key="13">
    <source>
        <dbReference type="Pfam" id="PF00892"/>
    </source>
</evidence>
<feature type="domain" description="EamA" evidence="13">
    <location>
        <begin position="144"/>
        <end position="278"/>
    </location>
</feature>
<dbReference type="PANTHER" id="PTHR30561:SF9">
    <property type="entry name" value="4-AMINO-4-DEOXY-L-ARABINOSE-PHOSPHOUNDECAPRENOL FLIPPASE SUBUNIT ARNF-RELATED"/>
    <property type="match status" value="1"/>
</dbReference>
<evidence type="ECO:0000256" key="8">
    <source>
        <dbReference type="ARBA" id="ARBA00022985"/>
    </source>
</evidence>
<feature type="transmembrane region" description="Helical" evidence="12">
    <location>
        <begin position="114"/>
        <end position="133"/>
    </location>
</feature>
<keyword evidence="6" id="KW-0441">Lipid A biosynthesis</keyword>
<dbReference type="GO" id="GO:0009245">
    <property type="term" value="P:lipid A biosynthetic process"/>
    <property type="evidence" value="ECO:0007669"/>
    <property type="project" value="UniProtKB-KW"/>
</dbReference>
<feature type="transmembrane region" description="Helical" evidence="12">
    <location>
        <begin position="58"/>
        <end position="76"/>
    </location>
</feature>
<dbReference type="SUPFAM" id="SSF103481">
    <property type="entry name" value="Multidrug resistance efflux transporter EmrE"/>
    <property type="match status" value="2"/>
</dbReference>
<name>A0A0T9RA98_9GAMM</name>
<dbReference type="RefSeq" id="WP_049615087.1">
    <property type="nucleotide sequence ID" value="NZ_CAWMMU010000042.1"/>
</dbReference>
<evidence type="ECO:0000256" key="6">
    <source>
        <dbReference type="ARBA" id="ARBA00022556"/>
    </source>
</evidence>
<feature type="transmembrane region" description="Helical" evidence="12">
    <location>
        <begin position="88"/>
        <end position="108"/>
    </location>
</feature>
<evidence type="ECO:0000256" key="4">
    <source>
        <dbReference type="ARBA" id="ARBA00022516"/>
    </source>
</evidence>
<dbReference type="Pfam" id="PF00892">
    <property type="entry name" value="EamA"/>
    <property type="match status" value="1"/>
</dbReference>
<evidence type="ECO:0000256" key="9">
    <source>
        <dbReference type="ARBA" id="ARBA00022989"/>
    </source>
</evidence>
<keyword evidence="4" id="KW-0444">Lipid biosynthesis</keyword>
<reference evidence="15 16" key="1">
    <citation type="submission" date="2015-03" db="EMBL/GenBank/DDBJ databases">
        <authorList>
            <consortium name="Pathogen Informatics"/>
            <person name="Murphy D."/>
        </authorList>
    </citation>
    <scope>NUCLEOTIDE SEQUENCE [LARGE SCALE GENOMIC DNA]</scope>
    <source>
        <strain evidence="15">Type strain: CIP110230</strain>
        <strain evidence="16">type strain: CIP110230</strain>
    </source>
</reference>
<keyword evidence="3" id="KW-1003">Cell membrane</keyword>
<feature type="transmembrane region" description="Helical" evidence="12">
    <location>
        <begin position="262"/>
        <end position="280"/>
    </location>
</feature>
<comment type="subcellular location">
    <subcellularLocation>
        <location evidence="1">Cell membrane</location>
        <topology evidence="1">Multi-pass membrane protein</topology>
    </subcellularLocation>
</comment>
<dbReference type="PANTHER" id="PTHR30561">
    <property type="entry name" value="SMR FAMILY PROTON-DEPENDENT DRUG EFFLUX TRANSPORTER SUGE"/>
    <property type="match status" value="1"/>
</dbReference>
<dbReference type="InterPro" id="IPR000390">
    <property type="entry name" value="Small_drug/metabolite_transptr"/>
</dbReference>
<feature type="transmembrane region" description="Helical" evidence="12">
    <location>
        <begin position="234"/>
        <end position="255"/>
    </location>
</feature>
<keyword evidence="9 12" id="KW-1133">Transmembrane helix</keyword>
<dbReference type="STRING" id="1288385.ERS137968_04460"/>
<feature type="transmembrane region" description="Helical" evidence="12">
    <location>
        <begin position="30"/>
        <end position="52"/>
    </location>
</feature>
<proteinExistence type="predicted"/>
<feature type="transmembrane region" description="Helical" evidence="12">
    <location>
        <begin position="207"/>
        <end position="228"/>
    </location>
</feature>
<keyword evidence="11 12" id="KW-0472">Membrane</keyword>
<evidence type="ECO:0000256" key="12">
    <source>
        <dbReference type="SAM" id="Phobius"/>
    </source>
</evidence>
<evidence type="ECO:0000313" key="17">
    <source>
        <dbReference type="Proteomes" id="UP000045840"/>
    </source>
</evidence>
<dbReference type="GO" id="GO:0009103">
    <property type="term" value="P:lipopolysaccharide biosynthetic process"/>
    <property type="evidence" value="ECO:0007669"/>
    <property type="project" value="UniProtKB-KW"/>
</dbReference>
<reference evidence="14" key="2">
    <citation type="submission" date="2015-03" db="EMBL/GenBank/DDBJ databases">
        <authorList>
            <person name="Murphy D."/>
        </authorList>
    </citation>
    <scope>NUCLEOTIDE SEQUENCE [LARGE SCALE GENOMIC DNA]</scope>
    <source>
        <strain evidence="14">A125KOH2</strain>
    </source>
</reference>
<keyword evidence="2" id="KW-0813">Transport</keyword>
<keyword evidence="7 12" id="KW-0812">Transmembrane</keyword>
<feature type="transmembrane region" description="Helical" evidence="12">
    <location>
        <begin position="174"/>
        <end position="195"/>
    </location>
</feature>
<dbReference type="InterPro" id="IPR037185">
    <property type="entry name" value="EmrE-like"/>
</dbReference>
<keyword evidence="5" id="KW-0997">Cell inner membrane</keyword>
<dbReference type="InterPro" id="IPR000620">
    <property type="entry name" value="EamA_dom"/>
</dbReference>
<keyword evidence="8" id="KW-0448">Lipopolysaccharide biosynthesis</keyword>
<evidence type="ECO:0000256" key="5">
    <source>
        <dbReference type="ARBA" id="ARBA00022519"/>
    </source>
</evidence>
<dbReference type="OrthoDB" id="9783707at2"/>
<sequence>MGSEIFIAVLGAALLHACWNALVKFGNDRFVAISLMAIFSGVISLFGIFFVGLPSLNALPWLLLSVVFHTGYCLFLSKAYGQAEFGQIYPIARGVAPLLSALLSWWILSETPPGLALLGAAILVSGVIMMTFDGWSGPNKLNLRAIIYALITATFTASYTLSDGAGSRASIEPLSYILWLFMFNGITMFGLLWIMHRHIVFREMRQHWRYGVIGGAMQLLAYGIVIWAMKSTPIALVAALRETSVLFAMVISIWMLKEKPSVLRLIASAIIMTGVAVTKFG</sequence>
<keyword evidence="16" id="KW-1185">Reference proteome</keyword>
<dbReference type="AlphaFoldDB" id="A0A0T9RA98"/>
<dbReference type="EMBL" id="CQAZ01000061">
    <property type="protein sequence ID" value="CNI52782.1"/>
    <property type="molecule type" value="Genomic_DNA"/>
</dbReference>